<dbReference type="InterPro" id="IPR003852">
    <property type="entry name" value="Sig_transdc_His_kinase_KdpD_N"/>
</dbReference>
<name>A0ABS7CL05_9BACL</name>
<evidence type="ECO:0000256" key="2">
    <source>
        <dbReference type="ARBA" id="ARBA00022777"/>
    </source>
</evidence>
<dbReference type="GO" id="GO:0016301">
    <property type="term" value="F:kinase activity"/>
    <property type="evidence" value="ECO:0007669"/>
    <property type="project" value="UniProtKB-KW"/>
</dbReference>
<organism evidence="5 6">
    <name type="scientific">Paenibacillus sepulcri</name>
    <dbReference type="NCBI Taxonomy" id="359917"/>
    <lineage>
        <taxon>Bacteria</taxon>
        <taxon>Bacillati</taxon>
        <taxon>Bacillota</taxon>
        <taxon>Bacilli</taxon>
        <taxon>Bacillales</taxon>
        <taxon>Paenibacillaceae</taxon>
        <taxon>Paenibacillus</taxon>
    </lineage>
</organism>
<dbReference type="Gene3D" id="3.40.50.300">
    <property type="entry name" value="P-loop containing nucleotide triphosphate hydrolases"/>
    <property type="match status" value="1"/>
</dbReference>
<protein>
    <submittedName>
        <fullName evidence="5">Sensor histidine kinase KdpD</fullName>
    </submittedName>
</protein>
<evidence type="ECO:0000259" key="4">
    <source>
        <dbReference type="Pfam" id="PF02702"/>
    </source>
</evidence>
<keyword evidence="1" id="KW-0808">Transferase</keyword>
<gene>
    <name evidence="5" type="ORF">K0U00_46875</name>
</gene>
<dbReference type="InterPro" id="IPR052023">
    <property type="entry name" value="Histidine_kinase_KdpD"/>
</dbReference>
<dbReference type="InterPro" id="IPR027417">
    <property type="entry name" value="P-loop_NTPase"/>
</dbReference>
<dbReference type="Pfam" id="PF02702">
    <property type="entry name" value="KdpD"/>
    <property type="match status" value="1"/>
</dbReference>
<comment type="caution">
    <text evidence="5">The sequence shown here is derived from an EMBL/GenBank/DDBJ whole genome shotgun (WGS) entry which is preliminary data.</text>
</comment>
<feature type="non-terminal residue" evidence="5">
    <location>
        <position position="60"/>
    </location>
</feature>
<proteinExistence type="predicted"/>
<keyword evidence="6" id="KW-1185">Reference proteome</keyword>
<evidence type="ECO:0000313" key="6">
    <source>
        <dbReference type="Proteomes" id="UP001519887"/>
    </source>
</evidence>
<dbReference type="EMBL" id="JAHZIK010003101">
    <property type="protein sequence ID" value="MBW7461608.1"/>
    <property type="molecule type" value="Genomic_DNA"/>
</dbReference>
<reference evidence="5 6" key="1">
    <citation type="submission" date="2021-07" db="EMBL/GenBank/DDBJ databases">
        <title>Paenibacillus radiodurans sp. nov., isolated from the southeastern edge of Tengger Desert.</title>
        <authorList>
            <person name="Zhang G."/>
        </authorList>
    </citation>
    <scope>NUCLEOTIDE SEQUENCE [LARGE SCALE GENOMIC DNA]</scope>
    <source>
        <strain evidence="5 6">CCM 7311</strain>
    </source>
</reference>
<evidence type="ECO:0000256" key="3">
    <source>
        <dbReference type="ARBA" id="ARBA00023012"/>
    </source>
</evidence>
<accession>A0ABS7CL05</accession>
<sequence>MTQFRRKTPEEILHSISRLHRGRLKIIIGAVSGSGKTYHMLREGQLLKQQGIDVVICAVS</sequence>
<keyword evidence="3" id="KW-0902">Two-component regulatory system</keyword>
<dbReference type="PANTHER" id="PTHR45569:SF1">
    <property type="entry name" value="SENSOR PROTEIN KDPD"/>
    <property type="match status" value="1"/>
</dbReference>
<dbReference type="PANTHER" id="PTHR45569">
    <property type="entry name" value="SENSOR PROTEIN KDPD"/>
    <property type="match status" value="1"/>
</dbReference>
<evidence type="ECO:0000313" key="5">
    <source>
        <dbReference type="EMBL" id="MBW7461608.1"/>
    </source>
</evidence>
<evidence type="ECO:0000256" key="1">
    <source>
        <dbReference type="ARBA" id="ARBA00022679"/>
    </source>
</evidence>
<feature type="domain" description="Signal transduction histidine kinase osmosensitive K+ channel sensor N-terminal" evidence="4">
    <location>
        <begin position="21"/>
        <end position="59"/>
    </location>
</feature>
<dbReference type="Proteomes" id="UP001519887">
    <property type="component" value="Unassembled WGS sequence"/>
</dbReference>
<keyword evidence="2 5" id="KW-0418">Kinase</keyword>